<protein>
    <recommendedName>
        <fullName evidence="2">ATP-binding protein</fullName>
    </recommendedName>
</protein>
<comment type="caution">
    <text evidence="1">The sequence shown here is derived from an EMBL/GenBank/DDBJ whole genome shotgun (WGS) entry which is preliminary data.</text>
</comment>
<evidence type="ECO:0008006" key="2">
    <source>
        <dbReference type="Google" id="ProtNLM"/>
    </source>
</evidence>
<gene>
    <name evidence="1" type="ORF">GALL_103430</name>
</gene>
<name>A0A1J5SHJ4_9ZZZZ</name>
<proteinExistence type="predicted"/>
<dbReference type="EMBL" id="MLJW01000037">
    <property type="protein sequence ID" value="OIR07387.1"/>
    <property type="molecule type" value="Genomic_DNA"/>
</dbReference>
<organism evidence="1">
    <name type="scientific">mine drainage metagenome</name>
    <dbReference type="NCBI Taxonomy" id="410659"/>
    <lineage>
        <taxon>unclassified sequences</taxon>
        <taxon>metagenomes</taxon>
        <taxon>ecological metagenomes</taxon>
    </lineage>
</organism>
<reference evidence="1" key="1">
    <citation type="submission" date="2016-10" db="EMBL/GenBank/DDBJ databases">
        <title>Sequence of Gallionella enrichment culture.</title>
        <authorList>
            <person name="Poehlein A."/>
            <person name="Muehling M."/>
            <person name="Daniel R."/>
        </authorList>
    </citation>
    <scope>NUCLEOTIDE SEQUENCE</scope>
</reference>
<evidence type="ECO:0000313" key="1">
    <source>
        <dbReference type="EMBL" id="OIR07387.1"/>
    </source>
</evidence>
<accession>A0A1J5SHJ4</accession>
<sequence length="1144" mass="126706">MPSRSAAKISSLFNVRAAFLRSVNVALDFNDPASSRDYVVTGYGTELFERIVPALRLNSSERAWRITGDYGSGKSAFALCFARIAAGEAGKLPAALRRFVPHGRRLQPVLVSGAPERLAISIRLALIDLRKRVFPSPHKSLEKLATSGGDLIELIEAHGEAVRKAHLGDGLVFILDELGQNLRHAATHSRAEDISLLQTLGEVADRSGAKPIIVLAMLHQGLSSYSSDLDTAAKREWEKVAGRYKEVVFAQPVEQVVTLVAEMLGVKENALPSSIRQESERAMSQATSAGIYGAAPAEKFLAQTAHRLYPLHPTVFPILLRLLRRFGQNERSLVGFLSSHEPHGFREYAESHAIGDDFYRLPNLYDYFKTNLAGSLISGQAAHWDVIDATVAQAQQYGDPDLAILKTIGLFNLINDPALAATENLLRAAVPGNAIAEAIRRLHTSTSIIHERGNTKGFALWPNSSVNLDAAREKAEEALANHPMSTRSIAAMLPLQSIVARRHYIETGNLRHFAVHYLDVSNFRECLAGKLPDAAGADGQIVVVVTSNAREVAEVEATLRGRKNGLGPLTLVGIATPVTRGIEIARELDRWNWIKKNLRDLAGDAYARAHVAREIKRCQNALEKELDHLVKLRPGVHGAVSWFDETGPLTDVIGERISRYLSDRCRRVFSKCPKVANELVNRRVTSSAASRARSTLIEAITDFSDRENLGFDHERNPPEFAIYLSVIKAGGLHVQHRDGWRFQSIPELEGRDPLRLAPSLKRIYEMLVAADANRCSVADLFDALRAAPYGVRDGFLPLLLAIYLAGQWDQTAVYEDGTFIEKPGADVFQRLTKEPEAFHLQHCSVRGVRREIINEVATVLNVATPKQPDVLTVVRPLMQFVGRLPEYSLQTERQLSGPTRKLRAELMKAREPATLLFESLPRALGFAPFLTEQAKATTADSRRFSDAINACVLDLRESYPRLLERTGAAILMAFHFGGTVAEFREQFTRRISAVQNALTDRELKVFALRVADSAHLEREWIESVATFVADKAPERWFDADEDEFHQRLTAFAGRFERAEAAGFNGKAVDMDKIGRAIRLTLTRPNGHEVDRVVHWTPREDAAVDRAKIELKRVLAQLGSTGIAAAAEIVWDALQLEKPKDNFHG</sequence>
<dbReference type="AlphaFoldDB" id="A0A1J5SHJ4"/>